<dbReference type="GO" id="GO:0047527">
    <property type="term" value="F:2,3-dihydroxybenzoate-serine ligase activity"/>
    <property type="evidence" value="ECO:0007669"/>
    <property type="project" value="TreeGrafter"/>
</dbReference>
<organism evidence="2 3">
    <name type="scientific">Actinomadura rayongensis</name>
    <dbReference type="NCBI Taxonomy" id="1429076"/>
    <lineage>
        <taxon>Bacteria</taxon>
        <taxon>Bacillati</taxon>
        <taxon>Actinomycetota</taxon>
        <taxon>Actinomycetes</taxon>
        <taxon>Streptosporangiales</taxon>
        <taxon>Thermomonosporaceae</taxon>
        <taxon>Actinomadura</taxon>
    </lineage>
</organism>
<dbReference type="OrthoDB" id="2472181at2"/>
<evidence type="ECO:0000313" key="2">
    <source>
        <dbReference type="EMBL" id="MXQ66265.1"/>
    </source>
</evidence>
<dbReference type="EMBL" id="WUTW01000004">
    <property type="protein sequence ID" value="MXQ66265.1"/>
    <property type="molecule type" value="Genomic_DNA"/>
</dbReference>
<dbReference type="GO" id="GO:0005829">
    <property type="term" value="C:cytosol"/>
    <property type="evidence" value="ECO:0007669"/>
    <property type="project" value="TreeGrafter"/>
</dbReference>
<name>A0A6I4WDD1_9ACTN</name>
<dbReference type="PANTHER" id="PTHR45527">
    <property type="entry name" value="NONRIBOSOMAL PEPTIDE SYNTHETASE"/>
    <property type="match status" value="1"/>
</dbReference>
<dbReference type="PANTHER" id="PTHR45527:SF1">
    <property type="entry name" value="FATTY ACID SYNTHASE"/>
    <property type="match status" value="1"/>
</dbReference>
<dbReference type="RefSeq" id="WP_161104476.1">
    <property type="nucleotide sequence ID" value="NZ_JBHLYI010000007.1"/>
</dbReference>
<dbReference type="GO" id="GO:0043041">
    <property type="term" value="P:amino acid activation for nonribosomal peptide biosynthetic process"/>
    <property type="evidence" value="ECO:0007669"/>
    <property type="project" value="TreeGrafter"/>
</dbReference>
<evidence type="ECO:0000259" key="1">
    <source>
        <dbReference type="Pfam" id="PF00668"/>
    </source>
</evidence>
<feature type="domain" description="Condensation" evidence="1">
    <location>
        <begin position="10"/>
        <end position="430"/>
    </location>
</feature>
<dbReference type="GO" id="GO:0008610">
    <property type="term" value="P:lipid biosynthetic process"/>
    <property type="evidence" value="ECO:0007669"/>
    <property type="project" value="UniProtKB-ARBA"/>
</dbReference>
<comment type="caution">
    <text evidence="2">The sequence shown here is derived from an EMBL/GenBank/DDBJ whole genome shotgun (WGS) entry which is preliminary data.</text>
</comment>
<dbReference type="GO" id="GO:0009366">
    <property type="term" value="C:enterobactin synthetase complex"/>
    <property type="evidence" value="ECO:0007669"/>
    <property type="project" value="TreeGrafter"/>
</dbReference>
<dbReference type="InterPro" id="IPR001242">
    <property type="entry name" value="Condensation_dom"/>
</dbReference>
<dbReference type="Gene3D" id="3.30.559.30">
    <property type="entry name" value="Nonribosomal peptide synthetase, condensation domain"/>
    <property type="match status" value="1"/>
</dbReference>
<keyword evidence="3" id="KW-1185">Reference proteome</keyword>
<reference evidence="2 3" key="1">
    <citation type="submission" date="2019-12" db="EMBL/GenBank/DDBJ databases">
        <title>Nocardia macrotermitis sp. nov. and Nocardia aurantia sp. nov., isolated from the gut of the fungus growing-termite Macrotermes natalensis.</title>
        <authorList>
            <person name="Christine B."/>
            <person name="Rene B."/>
        </authorList>
    </citation>
    <scope>NUCLEOTIDE SEQUENCE [LARGE SCALE GENOMIC DNA]</scope>
    <source>
        <strain evidence="2 3">DSM 102126</strain>
    </source>
</reference>
<gene>
    <name evidence="2" type="ORF">GQ466_19805</name>
</gene>
<dbReference type="AlphaFoldDB" id="A0A6I4WDD1"/>
<protein>
    <recommendedName>
        <fullName evidence="1">Condensation domain-containing protein</fullName>
    </recommendedName>
</protein>
<proteinExistence type="predicted"/>
<accession>A0A6I4WDD1</accession>
<dbReference type="GO" id="GO:0031177">
    <property type="term" value="F:phosphopantetheine binding"/>
    <property type="evidence" value="ECO:0007669"/>
    <property type="project" value="TreeGrafter"/>
</dbReference>
<dbReference type="CDD" id="cd19531">
    <property type="entry name" value="LCL_NRPS-like"/>
    <property type="match status" value="1"/>
</dbReference>
<dbReference type="SUPFAM" id="SSF52777">
    <property type="entry name" value="CoA-dependent acyltransferases"/>
    <property type="match status" value="2"/>
</dbReference>
<dbReference type="InterPro" id="IPR023213">
    <property type="entry name" value="CAT-like_dom_sf"/>
</dbReference>
<dbReference type="Proteomes" id="UP000431901">
    <property type="component" value="Unassembled WGS sequence"/>
</dbReference>
<sequence length="448" mass="49631">MADLQLTRQRVTDSQILLRFMERNFGAPGVMNVPTTLRLTGALDRPALDAAVRDLADRHEALRTTFGKIDGRLHFAVHPGSDLAVTFTDTAATAHPAENAWRTIHERLTRDIDVVTGPPVTVDLIRTAPAEHLLMLNPHHLVTDAWSNMLLLRDLAALYDARLSGRPAGLPEVRWQFGDYAAWERRRLDGDGGRRDRAFWREQLRDARYLDLRPAPERAGARPQTENVWFTLDADRTAALKRAARRHRTSLFVITLALYAAVLHAASGETDVTVGSVFANRARREAHETVGFFANMIPLRLRTGPNPQLTDHIDAARGTVLSALPHQGMPYRSLVLDPETAHARRAGEVVFHMLAVPPGVDAPHRPRFAGLTAEPFRIPDGMGSRFDLELLVIPQNDALEGVFRYAGDRYESAYVRGLADAYAALVDDLIGGDTTSTQGHQPAGRTHP</sequence>
<dbReference type="GO" id="GO:0009239">
    <property type="term" value="P:enterobactin biosynthetic process"/>
    <property type="evidence" value="ECO:0007669"/>
    <property type="project" value="TreeGrafter"/>
</dbReference>
<dbReference type="Gene3D" id="3.30.559.10">
    <property type="entry name" value="Chloramphenicol acetyltransferase-like domain"/>
    <property type="match status" value="1"/>
</dbReference>
<dbReference type="Pfam" id="PF00668">
    <property type="entry name" value="Condensation"/>
    <property type="match status" value="1"/>
</dbReference>
<evidence type="ECO:0000313" key="3">
    <source>
        <dbReference type="Proteomes" id="UP000431901"/>
    </source>
</evidence>